<evidence type="ECO:0000313" key="1">
    <source>
        <dbReference type="EMBL" id="RTE69094.1"/>
    </source>
</evidence>
<evidence type="ECO:0000313" key="2">
    <source>
        <dbReference type="Proteomes" id="UP000287124"/>
    </source>
</evidence>
<reference evidence="1 2" key="1">
    <citation type="submission" date="2017-06" db="EMBL/GenBank/DDBJ databases">
        <title>Comparative genomic analysis of Ambrosia Fusariam Clade fungi.</title>
        <authorList>
            <person name="Stajich J.E."/>
            <person name="Carrillo J."/>
            <person name="Kijimoto T."/>
            <person name="Eskalen A."/>
            <person name="O'Donnell K."/>
            <person name="Kasson M."/>
        </authorList>
    </citation>
    <scope>NUCLEOTIDE SEQUENCE [LARGE SCALE GENOMIC DNA]</scope>
    <source>
        <strain evidence="1 2">UCR1854</strain>
    </source>
</reference>
<accession>A0A430L054</accession>
<gene>
    <name evidence="1" type="ORF">BHE90_016527</name>
</gene>
<comment type="caution">
    <text evidence="1">The sequence shown here is derived from an EMBL/GenBank/DDBJ whole genome shotgun (WGS) entry which is preliminary data.</text>
</comment>
<dbReference type="AlphaFoldDB" id="A0A430L054"/>
<organism evidence="1 2">
    <name type="scientific">Fusarium euwallaceae</name>
    <dbReference type="NCBI Taxonomy" id="1147111"/>
    <lineage>
        <taxon>Eukaryota</taxon>
        <taxon>Fungi</taxon>
        <taxon>Dikarya</taxon>
        <taxon>Ascomycota</taxon>
        <taxon>Pezizomycotina</taxon>
        <taxon>Sordariomycetes</taxon>
        <taxon>Hypocreomycetidae</taxon>
        <taxon>Hypocreales</taxon>
        <taxon>Nectriaceae</taxon>
        <taxon>Fusarium</taxon>
        <taxon>Fusarium solani species complex</taxon>
    </lineage>
</organism>
<dbReference type="Proteomes" id="UP000287124">
    <property type="component" value="Unassembled WGS sequence"/>
</dbReference>
<proteinExistence type="predicted"/>
<name>A0A430L054_9HYPO</name>
<keyword evidence="2" id="KW-1185">Reference proteome</keyword>
<protein>
    <submittedName>
        <fullName evidence="1">Uncharacterized protein</fullName>
    </submittedName>
</protein>
<dbReference type="EMBL" id="MIKF01000638">
    <property type="protein sequence ID" value="RTE69094.1"/>
    <property type="molecule type" value="Genomic_DNA"/>
</dbReference>
<sequence length="123" mass="13749">MASTNTSQEVAEGSVSERGFYCWQDISAGNRISEFAKRGFPYYTEYGLDFLTDFAAFNKYWKPISTDVSLRTGSDTKRYPISISNALGKAGLKLDGGFSWCMCVRKGRNFPNGGFYPRCSCLL</sequence>